<dbReference type="Proteomes" id="UP000236724">
    <property type="component" value="Unassembled WGS sequence"/>
</dbReference>
<reference evidence="2 3" key="1">
    <citation type="submission" date="2016-10" db="EMBL/GenBank/DDBJ databases">
        <authorList>
            <person name="de Groot N.N."/>
        </authorList>
    </citation>
    <scope>NUCLEOTIDE SEQUENCE [LARGE SCALE GENOMIC DNA]</scope>
    <source>
        <strain evidence="2">MBHS1</strain>
    </source>
</reference>
<feature type="domain" description="Putative restriction endonuclease" evidence="1">
    <location>
        <begin position="35"/>
        <end position="189"/>
    </location>
</feature>
<evidence type="ECO:0000313" key="3">
    <source>
        <dbReference type="Proteomes" id="UP000236724"/>
    </source>
</evidence>
<dbReference type="SUPFAM" id="SSF52980">
    <property type="entry name" value="Restriction endonuclease-like"/>
    <property type="match status" value="1"/>
</dbReference>
<keyword evidence="3" id="KW-1185">Reference proteome</keyword>
<dbReference type="AlphaFoldDB" id="A0A1H6FER1"/>
<dbReference type="Gene3D" id="3.90.1570.10">
    <property type="entry name" value="tt1808, chain A"/>
    <property type="match status" value="1"/>
</dbReference>
<evidence type="ECO:0000313" key="2">
    <source>
        <dbReference type="EMBL" id="SEH08143.1"/>
    </source>
</evidence>
<dbReference type="InterPro" id="IPR011335">
    <property type="entry name" value="Restrct_endonuc-II-like"/>
</dbReference>
<accession>A0A1H6FER1</accession>
<evidence type="ECO:0000259" key="1">
    <source>
        <dbReference type="Pfam" id="PF05685"/>
    </source>
</evidence>
<sequence>MELNKYGCGDFEYHTLENSGINQDNKQETGIMDFQAYLDQEKLQQIPNEWVSGQLYAQTEPDEHSFALRMNLAFLLNEHLSTTDYQLHVGDVRLYIEAADSCVYPDLFVSAKNSHSAAYKKEAQVILEILAPDNEAFKRGLKFSLYRQLPQLSEYILIDSKRQVVDIFRFNQGQWFYYPAENHQRLALPSLNFECGIDELYQDVFD</sequence>
<dbReference type="Pfam" id="PF05685">
    <property type="entry name" value="Uma2"/>
    <property type="match status" value="1"/>
</dbReference>
<dbReference type="EMBL" id="FMSV02000543">
    <property type="protein sequence ID" value="SEH08143.1"/>
    <property type="molecule type" value="Genomic_DNA"/>
</dbReference>
<dbReference type="PANTHER" id="PTHR36558">
    <property type="entry name" value="GLR1098 PROTEIN"/>
    <property type="match status" value="1"/>
</dbReference>
<protein>
    <recommendedName>
        <fullName evidence="1">Putative restriction endonuclease domain-containing protein</fullName>
    </recommendedName>
</protein>
<dbReference type="InterPro" id="IPR012296">
    <property type="entry name" value="Nuclease_put_TT1808"/>
</dbReference>
<proteinExistence type="predicted"/>
<dbReference type="PANTHER" id="PTHR36558:SF1">
    <property type="entry name" value="RESTRICTION ENDONUCLEASE DOMAIN-CONTAINING PROTEIN-RELATED"/>
    <property type="match status" value="1"/>
</dbReference>
<gene>
    <name evidence="2" type="ORF">MBHS_04033</name>
</gene>
<dbReference type="CDD" id="cd06260">
    <property type="entry name" value="DUF820-like"/>
    <property type="match status" value="1"/>
</dbReference>
<organism evidence="2 3">
    <name type="scientific">Candidatus Venteria ishoeyi</name>
    <dbReference type="NCBI Taxonomy" id="1899563"/>
    <lineage>
        <taxon>Bacteria</taxon>
        <taxon>Pseudomonadati</taxon>
        <taxon>Pseudomonadota</taxon>
        <taxon>Gammaproteobacteria</taxon>
        <taxon>Thiotrichales</taxon>
        <taxon>Thiotrichaceae</taxon>
        <taxon>Venteria</taxon>
    </lineage>
</organism>
<dbReference type="InterPro" id="IPR008538">
    <property type="entry name" value="Uma2"/>
</dbReference>
<name>A0A1H6FER1_9GAMM</name>